<evidence type="ECO:0000313" key="7">
    <source>
        <dbReference type="Proteomes" id="UP001337305"/>
    </source>
</evidence>
<dbReference type="InterPro" id="IPR013740">
    <property type="entry name" value="Redoxin"/>
</dbReference>
<evidence type="ECO:0000256" key="4">
    <source>
        <dbReference type="ARBA" id="ARBA00023284"/>
    </source>
</evidence>
<dbReference type="Pfam" id="PF08534">
    <property type="entry name" value="Redoxin"/>
    <property type="match status" value="1"/>
</dbReference>
<dbReference type="SUPFAM" id="SSF52833">
    <property type="entry name" value="Thioredoxin-like"/>
    <property type="match status" value="1"/>
</dbReference>
<comment type="caution">
    <text evidence="6">The sequence shown here is derived from an EMBL/GenBank/DDBJ whole genome shotgun (WGS) entry which is preliminary data.</text>
</comment>
<evidence type="ECO:0000256" key="1">
    <source>
        <dbReference type="ARBA" id="ARBA00004196"/>
    </source>
</evidence>
<reference evidence="6 7" key="1">
    <citation type="submission" date="2022-09" db="EMBL/GenBank/DDBJ databases">
        <title>Genome sequencing of Flavivirga sp. MEBiC05379.</title>
        <authorList>
            <person name="Oh H.-M."/>
            <person name="Kwon K.K."/>
            <person name="Park M.J."/>
            <person name="Yang S.-H."/>
        </authorList>
    </citation>
    <scope>NUCLEOTIDE SEQUENCE [LARGE SCALE GENOMIC DNA]</scope>
    <source>
        <strain evidence="6 7">MEBiC05379</strain>
    </source>
</reference>
<comment type="subcellular location">
    <subcellularLocation>
        <location evidence="1">Cell envelope</location>
    </subcellularLocation>
</comment>
<dbReference type="Proteomes" id="UP001337305">
    <property type="component" value="Unassembled WGS sequence"/>
</dbReference>
<feature type="domain" description="Thioredoxin" evidence="5">
    <location>
        <begin position="315"/>
        <end position="459"/>
    </location>
</feature>
<dbReference type="Gene3D" id="3.40.30.10">
    <property type="entry name" value="Glutaredoxin"/>
    <property type="match status" value="1"/>
</dbReference>
<dbReference type="PANTHER" id="PTHR42852">
    <property type="entry name" value="THIOL:DISULFIDE INTERCHANGE PROTEIN DSBE"/>
    <property type="match status" value="1"/>
</dbReference>
<dbReference type="PANTHER" id="PTHR42852:SF6">
    <property type="entry name" value="THIOL:DISULFIDE INTERCHANGE PROTEIN DSBE"/>
    <property type="match status" value="1"/>
</dbReference>
<dbReference type="PROSITE" id="PS51352">
    <property type="entry name" value="THIOREDOXIN_2"/>
    <property type="match status" value="1"/>
</dbReference>
<dbReference type="CDD" id="cd02966">
    <property type="entry name" value="TlpA_like_family"/>
    <property type="match status" value="1"/>
</dbReference>
<keyword evidence="7" id="KW-1185">Reference proteome</keyword>
<dbReference type="InterPro" id="IPR013766">
    <property type="entry name" value="Thioredoxin_domain"/>
</dbReference>
<evidence type="ECO:0000256" key="3">
    <source>
        <dbReference type="ARBA" id="ARBA00023157"/>
    </source>
</evidence>
<dbReference type="PROSITE" id="PS51257">
    <property type="entry name" value="PROKAR_LIPOPROTEIN"/>
    <property type="match status" value="1"/>
</dbReference>
<name>A0ABU7XUP6_9FLAO</name>
<keyword evidence="3" id="KW-1015">Disulfide bond</keyword>
<evidence type="ECO:0000256" key="2">
    <source>
        <dbReference type="ARBA" id="ARBA00022748"/>
    </source>
</evidence>
<sequence length="459" mass="52535">MKKLSLVLLFTLVIIMMGCKKQPSVDYAILTGEITNTTGGRIALVKGRSLVKYIELTEAGTFIDTLKVESGFYTLATSKNKTSIHIDKGDNMKVDFDNNNFENTLKVSGKGSEKIAYIKKKSEMKARLLTQKSEMYSLEEAAYLKLIRSAKDSLITHVENTEGLPEEYIEKEKRDIHYEYLGNLDRYPGIHRSYTKNKKFKTSEGFLKELDGLSYENGEDYLFSINYQTLVKMRCNKRSQEILKQGKVNFFIAYLQAVGEIKNDIIRNDLLYDAAKLNITQTKDLENYFKTYMSFATDSTHIENITKSYDKLSLVSKGNPSPKFTDYENYAGGTTSLDDFKGKYVYIDVWATWCGPCKAEIPFLKEIEKEYHDKNIEFVSISVDHKRAHETWKKMVEEKELGGVQLFADNGFSSKFISDYMIRAIPRFILLDPEGKVVDSQAPRPSNAKLKEILTELSL</sequence>
<protein>
    <submittedName>
        <fullName evidence="6">TlpA family protein disulfide reductase</fullName>
    </submittedName>
</protein>
<evidence type="ECO:0000259" key="5">
    <source>
        <dbReference type="PROSITE" id="PS51352"/>
    </source>
</evidence>
<keyword evidence="4" id="KW-0676">Redox-active center</keyword>
<dbReference type="InterPro" id="IPR050553">
    <property type="entry name" value="Thioredoxin_ResA/DsbE_sf"/>
</dbReference>
<dbReference type="EMBL" id="JAODOP010000004">
    <property type="protein sequence ID" value="MEF3834456.1"/>
    <property type="molecule type" value="Genomic_DNA"/>
</dbReference>
<accession>A0ABU7XUP6</accession>
<dbReference type="RefSeq" id="WP_303306780.1">
    <property type="nucleotide sequence ID" value="NZ_JAODOP010000004.1"/>
</dbReference>
<keyword evidence="2" id="KW-0201">Cytochrome c-type biogenesis</keyword>
<dbReference type="InterPro" id="IPR036249">
    <property type="entry name" value="Thioredoxin-like_sf"/>
</dbReference>
<organism evidence="6 7">
    <name type="scientific">Flavivirga spongiicola</name>
    <dbReference type="NCBI Taxonomy" id="421621"/>
    <lineage>
        <taxon>Bacteria</taxon>
        <taxon>Pseudomonadati</taxon>
        <taxon>Bacteroidota</taxon>
        <taxon>Flavobacteriia</taxon>
        <taxon>Flavobacteriales</taxon>
        <taxon>Flavobacteriaceae</taxon>
        <taxon>Flavivirga</taxon>
    </lineage>
</organism>
<gene>
    <name evidence="6" type="ORF">N1F79_15070</name>
</gene>
<proteinExistence type="predicted"/>
<evidence type="ECO:0000313" key="6">
    <source>
        <dbReference type="EMBL" id="MEF3834456.1"/>
    </source>
</evidence>